<comment type="similarity">
    <text evidence="1">Belongs to the protein kinase superfamily. CMGC Ser/Thr protein kinase family. CDC2/CDKX subfamily.</text>
</comment>
<accession>A0A152A7L0</accession>
<dbReference type="PROSITE" id="PS00107">
    <property type="entry name" value="PROTEIN_KINASE_ATP"/>
    <property type="match status" value="1"/>
</dbReference>
<dbReference type="CDD" id="cd22249">
    <property type="entry name" value="UDM1_RNF168_RNF169-like"/>
    <property type="match status" value="1"/>
</dbReference>
<keyword evidence="6 9" id="KW-0067">ATP-binding</keyword>
<dbReference type="Gene3D" id="3.30.200.20">
    <property type="entry name" value="Phosphorylase Kinase, domain 1"/>
    <property type="match status" value="1"/>
</dbReference>
<evidence type="ECO:0000256" key="3">
    <source>
        <dbReference type="ARBA" id="ARBA00022679"/>
    </source>
</evidence>
<comment type="caution">
    <text evidence="12">The sequence shown here is derived from an EMBL/GenBank/DDBJ whole genome shotgun (WGS) entry which is preliminary data.</text>
</comment>
<feature type="compositionally biased region" description="Polar residues" evidence="10">
    <location>
        <begin position="583"/>
        <end position="598"/>
    </location>
</feature>
<evidence type="ECO:0000256" key="6">
    <source>
        <dbReference type="ARBA" id="ARBA00022840"/>
    </source>
</evidence>
<dbReference type="PANTHER" id="PTHR24056">
    <property type="entry name" value="CELL DIVISION PROTEIN KINASE"/>
    <property type="match status" value="1"/>
</dbReference>
<sequence>MPSQNNISCNNNNNNNTNNNNGNQQQVLSYSQMTESLNFTGVTNKKINEAYHIVSKIGEGISGSVFKAIKKGTNEMVALKNFKGWNENDRASKEECTLLLQLRHIPYVTPIIDIYTNLETSEQVVVFPYFEHDLSGLLSEHRLSIPQVKCYFKQLLEGIREIHRNGVMHRDIKAANILVNNKGSLFIGDLGTATSYVKRSSFSSRVVTLWYRAPELLLGSTHYGPEIDMWSIGCVLIELVTSRNFLPGNTEAQQMEVISKLCGTPTEANWEGVSQLPLYQQLVGSQLPNFPSKLRSVFKNFQPDFIELLEGLLTLNPKKRITADQALASPFFTNHPLPFKLENMPGYQPIHVLEAVQKRAQQTEKQKLELEQQQKKEQKEREQREQREREEYLLKQQRDQREKERKLKEREEMLKKQEELKRKQEEQIKIQQKLYEELQRQEKEKERQRLIQQQQQSNSNSNSPVKNNLKRSLEIVNDIRNYCTESSDEECDCEDCESTSHHHHDVVEVVEVDVIGDDDGYFTDDEDQDDSDDSDNEHTYGSVHFHFTPIKSLMSTPTKTPSSASSSSSTSNPFLQPPKKQRTTSPTFSNTQTPLIIH</sequence>
<dbReference type="GO" id="GO:0008353">
    <property type="term" value="F:RNA polymerase II CTD heptapeptide repeat kinase activity"/>
    <property type="evidence" value="ECO:0007669"/>
    <property type="project" value="TreeGrafter"/>
</dbReference>
<feature type="region of interest" description="Disordered" evidence="10">
    <location>
        <begin position="517"/>
        <end position="598"/>
    </location>
</feature>
<dbReference type="GO" id="GO:0032968">
    <property type="term" value="P:positive regulation of transcription elongation by RNA polymerase II"/>
    <property type="evidence" value="ECO:0007669"/>
    <property type="project" value="TreeGrafter"/>
</dbReference>
<dbReference type="GO" id="GO:0030332">
    <property type="term" value="F:cyclin binding"/>
    <property type="evidence" value="ECO:0007669"/>
    <property type="project" value="TreeGrafter"/>
</dbReference>
<evidence type="ECO:0000313" key="13">
    <source>
        <dbReference type="Proteomes" id="UP000076078"/>
    </source>
</evidence>
<evidence type="ECO:0000313" key="12">
    <source>
        <dbReference type="EMBL" id="KYR02115.1"/>
    </source>
</evidence>
<dbReference type="InParanoid" id="A0A152A7L0"/>
<evidence type="ECO:0000256" key="2">
    <source>
        <dbReference type="ARBA" id="ARBA00012425"/>
    </source>
</evidence>
<dbReference type="Pfam" id="PF00069">
    <property type="entry name" value="Pkinase"/>
    <property type="match status" value="1"/>
</dbReference>
<dbReference type="PROSITE" id="PS00108">
    <property type="entry name" value="PROTEIN_KINASE_ST"/>
    <property type="match status" value="1"/>
</dbReference>
<evidence type="ECO:0000256" key="8">
    <source>
        <dbReference type="ARBA" id="ARBA00048367"/>
    </source>
</evidence>
<proteinExistence type="inferred from homology"/>
<reference evidence="12 13" key="1">
    <citation type="submission" date="2015-12" db="EMBL/GenBank/DDBJ databases">
        <title>Dictyostelia acquired genes for synthesis and detection of signals that induce cell-type specialization by lateral gene transfer from prokaryotes.</title>
        <authorList>
            <person name="Gloeckner G."/>
            <person name="Schaap P."/>
        </authorList>
    </citation>
    <scope>NUCLEOTIDE SEQUENCE [LARGE SCALE GENOMIC DNA]</scope>
    <source>
        <strain evidence="12 13">TK</strain>
    </source>
</reference>
<evidence type="ECO:0000256" key="9">
    <source>
        <dbReference type="PROSITE-ProRule" id="PRU10141"/>
    </source>
</evidence>
<evidence type="ECO:0000256" key="10">
    <source>
        <dbReference type="SAM" id="MobiDB-lite"/>
    </source>
</evidence>
<feature type="region of interest" description="Disordered" evidence="10">
    <location>
        <begin position="1"/>
        <end position="24"/>
    </location>
</feature>
<dbReference type="InterPro" id="IPR000719">
    <property type="entry name" value="Prot_kinase_dom"/>
</dbReference>
<name>A0A152A7L0_TIELA</name>
<dbReference type="InterPro" id="IPR050108">
    <property type="entry name" value="CDK"/>
</dbReference>
<evidence type="ECO:0000256" key="1">
    <source>
        <dbReference type="ARBA" id="ARBA00006485"/>
    </source>
</evidence>
<dbReference type="Proteomes" id="UP000076078">
    <property type="component" value="Unassembled WGS sequence"/>
</dbReference>
<keyword evidence="3" id="KW-0808">Transferase</keyword>
<feature type="domain" description="Protein kinase" evidence="11">
    <location>
        <begin position="51"/>
        <end position="332"/>
    </location>
</feature>
<comment type="catalytic activity">
    <reaction evidence="8">
        <text>L-seryl-[protein] + ATP = O-phospho-L-seryl-[protein] + ADP + H(+)</text>
        <dbReference type="Rhea" id="RHEA:17989"/>
        <dbReference type="Rhea" id="RHEA-COMP:9863"/>
        <dbReference type="Rhea" id="RHEA-COMP:11604"/>
        <dbReference type="ChEBI" id="CHEBI:15378"/>
        <dbReference type="ChEBI" id="CHEBI:29999"/>
        <dbReference type="ChEBI" id="CHEBI:30616"/>
        <dbReference type="ChEBI" id="CHEBI:83421"/>
        <dbReference type="ChEBI" id="CHEBI:456216"/>
        <dbReference type="EC" id="2.7.11.22"/>
    </reaction>
</comment>
<dbReference type="FunFam" id="1.10.510.10:FF:001022">
    <property type="entry name" value="Cyclin-dependent kinase C-1, putative"/>
    <property type="match status" value="1"/>
</dbReference>
<dbReference type="GO" id="GO:0005524">
    <property type="term" value="F:ATP binding"/>
    <property type="evidence" value="ECO:0007669"/>
    <property type="project" value="UniProtKB-UniRule"/>
</dbReference>
<dbReference type="InterPro" id="IPR011009">
    <property type="entry name" value="Kinase-like_dom_sf"/>
</dbReference>
<organism evidence="12 13">
    <name type="scientific">Tieghemostelium lacteum</name>
    <name type="common">Slime mold</name>
    <name type="synonym">Dictyostelium lacteum</name>
    <dbReference type="NCBI Taxonomy" id="361077"/>
    <lineage>
        <taxon>Eukaryota</taxon>
        <taxon>Amoebozoa</taxon>
        <taxon>Evosea</taxon>
        <taxon>Eumycetozoa</taxon>
        <taxon>Dictyostelia</taxon>
        <taxon>Dictyosteliales</taxon>
        <taxon>Raperosteliaceae</taxon>
        <taxon>Tieghemostelium</taxon>
    </lineage>
</organism>
<dbReference type="InterPro" id="IPR017441">
    <property type="entry name" value="Protein_kinase_ATP_BS"/>
</dbReference>
<evidence type="ECO:0000256" key="4">
    <source>
        <dbReference type="ARBA" id="ARBA00022741"/>
    </source>
</evidence>
<dbReference type="OMA" id="ASKEECT"/>
<protein>
    <recommendedName>
        <fullName evidence="2">cyclin-dependent kinase</fullName>
        <ecNumber evidence="2">2.7.11.22</ecNumber>
    </recommendedName>
</protein>
<evidence type="ECO:0000256" key="5">
    <source>
        <dbReference type="ARBA" id="ARBA00022777"/>
    </source>
</evidence>
<comment type="catalytic activity">
    <reaction evidence="7">
        <text>L-threonyl-[protein] + ATP = O-phospho-L-threonyl-[protein] + ADP + H(+)</text>
        <dbReference type="Rhea" id="RHEA:46608"/>
        <dbReference type="Rhea" id="RHEA-COMP:11060"/>
        <dbReference type="Rhea" id="RHEA-COMP:11605"/>
        <dbReference type="ChEBI" id="CHEBI:15378"/>
        <dbReference type="ChEBI" id="CHEBI:30013"/>
        <dbReference type="ChEBI" id="CHEBI:30616"/>
        <dbReference type="ChEBI" id="CHEBI:61977"/>
        <dbReference type="ChEBI" id="CHEBI:456216"/>
        <dbReference type="EC" id="2.7.11.22"/>
    </reaction>
</comment>
<evidence type="ECO:0000259" key="11">
    <source>
        <dbReference type="PROSITE" id="PS50011"/>
    </source>
</evidence>
<feature type="compositionally biased region" description="Low complexity" evidence="10">
    <location>
        <begin position="450"/>
        <end position="463"/>
    </location>
</feature>
<dbReference type="PANTHER" id="PTHR24056:SF497">
    <property type="entry name" value="CYCLIN-DEPENDENT SERINE_THREONINE-PROTEIN KINASE DDB_G0278487-RELATED"/>
    <property type="match status" value="1"/>
</dbReference>
<dbReference type="EC" id="2.7.11.22" evidence="2"/>
<dbReference type="GO" id="GO:0004693">
    <property type="term" value="F:cyclin-dependent protein serine/threonine kinase activity"/>
    <property type="evidence" value="ECO:0007669"/>
    <property type="project" value="UniProtKB-EC"/>
</dbReference>
<dbReference type="AlphaFoldDB" id="A0A152A7L0"/>
<dbReference type="SUPFAM" id="SSF56112">
    <property type="entry name" value="Protein kinase-like (PK-like)"/>
    <property type="match status" value="1"/>
</dbReference>
<keyword evidence="4 9" id="KW-0547">Nucleotide-binding</keyword>
<dbReference type="Gene3D" id="1.10.510.10">
    <property type="entry name" value="Transferase(Phosphotransferase) domain 1"/>
    <property type="match status" value="1"/>
</dbReference>
<keyword evidence="13" id="KW-1185">Reference proteome</keyword>
<evidence type="ECO:0000256" key="7">
    <source>
        <dbReference type="ARBA" id="ARBA00047811"/>
    </source>
</evidence>
<dbReference type="InterPro" id="IPR008271">
    <property type="entry name" value="Ser/Thr_kinase_AS"/>
</dbReference>
<dbReference type="OrthoDB" id="18911at2759"/>
<feature type="compositionally biased region" description="Low complexity" evidence="10">
    <location>
        <begin position="555"/>
        <end position="571"/>
    </location>
</feature>
<feature type="compositionally biased region" description="Acidic residues" evidence="10">
    <location>
        <begin position="517"/>
        <end position="535"/>
    </location>
</feature>
<dbReference type="SMART" id="SM00220">
    <property type="entry name" value="S_TKc"/>
    <property type="match status" value="1"/>
</dbReference>
<dbReference type="FunCoup" id="A0A152A7L0">
    <property type="interactions" value="2"/>
</dbReference>
<dbReference type="STRING" id="361077.A0A152A7L0"/>
<keyword evidence="5" id="KW-0418">Kinase</keyword>
<gene>
    <name evidence="12" type="ORF">DLAC_00916</name>
</gene>
<feature type="binding site" evidence="9">
    <location>
        <position position="80"/>
    </location>
    <ligand>
        <name>ATP</name>
        <dbReference type="ChEBI" id="CHEBI:30616"/>
    </ligand>
</feature>
<dbReference type="GO" id="GO:0008024">
    <property type="term" value="C:cyclin/CDK positive transcription elongation factor complex"/>
    <property type="evidence" value="ECO:0007669"/>
    <property type="project" value="TreeGrafter"/>
</dbReference>
<dbReference type="PROSITE" id="PS50011">
    <property type="entry name" value="PROTEIN_KINASE_DOM"/>
    <property type="match status" value="1"/>
</dbReference>
<dbReference type="EMBL" id="LODT01000004">
    <property type="protein sequence ID" value="KYR02115.1"/>
    <property type="molecule type" value="Genomic_DNA"/>
</dbReference>
<feature type="region of interest" description="Disordered" evidence="10">
    <location>
        <begin position="364"/>
        <end position="407"/>
    </location>
</feature>
<feature type="region of interest" description="Disordered" evidence="10">
    <location>
        <begin position="446"/>
        <end position="469"/>
    </location>
</feature>